<protein>
    <submittedName>
        <fullName evidence="1">Uncharacterized protein</fullName>
    </submittedName>
</protein>
<dbReference type="RefSeq" id="WP_014239163.1">
    <property type="nucleotide sequence ID" value="NC_016617.1"/>
</dbReference>
<dbReference type="EMBL" id="HE577327">
    <property type="protein sequence ID" value="CCC96847.1"/>
    <property type="molecule type" value="Genomic_DNA"/>
</dbReference>
<dbReference type="KEGG" id="abs:AZOBR_40016"/>
<dbReference type="AlphaFoldDB" id="A0A9P1NKT9"/>
<evidence type="ECO:0000313" key="2">
    <source>
        <dbReference type="Proteomes" id="UP000007319"/>
    </source>
</evidence>
<keyword evidence="2" id="KW-1185">Reference proteome</keyword>
<proteinExistence type="predicted"/>
<accession>A0A9P1NKT9</accession>
<gene>
    <name evidence="1" type="ORF">AZOBR_40016</name>
</gene>
<evidence type="ECO:0000313" key="1">
    <source>
        <dbReference type="EMBL" id="CCC96847.1"/>
    </source>
</evidence>
<sequence length="85" mass="9081">MKLPPPRPLLLIYAADATPEEAVHLRRILPSLVRALNSGEPIEGMLRHVREQVAILDAAEGERAAGNDTSTVTVRLDGVSTAAAM</sequence>
<reference evidence="1 2" key="1">
    <citation type="journal article" date="2011" name="PLoS Genet.">
        <title>Azospirillum genomes reveal transition of bacteria from aquatic to terrestrial environments.</title>
        <authorList>
            <person name="Wisniewski-Dye F."/>
            <person name="Borziak K."/>
            <person name="Khalsa-Moyers G."/>
            <person name="Alexandre G."/>
            <person name="Sukharnikov L.O."/>
            <person name="Wuichet K."/>
            <person name="Hurst G.B."/>
            <person name="McDonald W.H."/>
            <person name="Robertson J.S."/>
            <person name="Barbe V."/>
            <person name="Calteau A."/>
            <person name="Rouy Z."/>
            <person name="Mangenot S."/>
            <person name="Prigent-Combaret C."/>
            <person name="Normand P."/>
            <person name="Boyer M."/>
            <person name="Siguier P."/>
            <person name="Dessaux Y."/>
            <person name="Elmerich C."/>
            <person name="Condemine G."/>
            <person name="Krishnen G."/>
            <person name="Kennedy I."/>
            <person name="Paterson A.H."/>
            <person name="Gonzalez V."/>
            <person name="Mavingui P."/>
            <person name="Zhulin I.B."/>
        </authorList>
    </citation>
    <scope>NUCLEOTIDE SEQUENCE [LARGE SCALE GENOMIC DNA]</scope>
    <source>
        <strain evidence="1 2">Sp245</strain>
    </source>
</reference>
<dbReference type="Proteomes" id="UP000007319">
    <property type="component" value="Chromosome"/>
</dbReference>
<name>A0A9P1NKT9_9PROT</name>
<organism evidence="1 2">
    <name type="scientific">Azospirillum baldaniorum</name>
    <dbReference type="NCBI Taxonomy" id="1064539"/>
    <lineage>
        <taxon>Bacteria</taxon>
        <taxon>Pseudomonadati</taxon>
        <taxon>Pseudomonadota</taxon>
        <taxon>Alphaproteobacteria</taxon>
        <taxon>Rhodospirillales</taxon>
        <taxon>Azospirillaceae</taxon>
        <taxon>Azospirillum</taxon>
    </lineage>
</organism>